<feature type="domain" description="Sulfatase-modifying factor enzyme-like" evidence="3">
    <location>
        <begin position="444"/>
        <end position="698"/>
    </location>
</feature>
<protein>
    <submittedName>
        <fullName evidence="5">PEGA domain-containing protein</fullName>
    </submittedName>
</protein>
<feature type="domain" description="PEGA" evidence="4">
    <location>
        <begin position="281"/>
        <end position="338"/>
    </location>
</feature>
<feature type="transmembrane region" description="Helical" evidence="2">
    <location>
        <begin position="48"/>
        <end position="66"/>
    </location>
</feature>
<comment type="caution">
    <text evidence="5">The sequence shown here is derived from an EMBL/GenBank/DDBJ whole genome shotgun (WGS) entry which is preliminary data.</text>
</comment>
<dbReference type="EMBL" id="JBHSCX010000009">
    <property type="protein sequence ID" value="MFC4362743.1"/>
    <property type="molecule type" value="Genomic_DNA"/>
</dbReference>
<feature type="compositionally biased region" description="Basic and acidic residues" evidence="1">
    <location>
        <begin position="1"/>
        <end position="10"/>
    </location>
</feature>
<organism evidence="5 6">
    <name type="scientific">Simiduia curdlanivorans</name>
    <dbReference type="NCBI Taxonomy" id="1492769"/>
    <lineage>
        <taxon>Bacteria</taxon>
        <taxon>Pseudomonadati</taxon>
        <taxon>Pseudomonadota</taxon>
        <taxon>Gammaproteobacteria</taxon>
        <taxon>Cellvibrionales</taxon>
        <taxon>Cellvibrionaceae</taxon>
        <taxon>Simiduia</taxon>
    </lineage>
</organism>
<evidence type="ECO:0000256" key="2">
    <source>
        <dbReference type="SAM" id="Phobius"/>
    </source>
</evidence>
<feature type="domain" description="PEGA" evidence="4">
    <location>
        <begin position="350"/>
        <end position="415"/>
    </location>
</feature>
<sequence>MTEKDLKQDDPSSNPNSPPAQSVIEPIAFTPHRTQVNKRRWQPSRQQWLIGTPLVLGLLIVVFLLTSRSVSIVTIPANAQYDISGGLHFKLANAWLLFNGQYQLDLEHPGYQPLKTAFTVTDDAEQQFVFEMDKMPGRLAIKLNNADISADVFIDDQPVGTTDTEIGQLSPGHHTLKLSHPRYLSHTESLTIEGLDKLQTLEITLNPAWANVQINTEPAGATLAIGETELGTTPGNFAILEGEQQLSLRLAGYKIWQDNFEFQAGEVIDMPLIKLQKSDGVIQLQSQPKGASVTVNGSFLGQTPLALSLRPNQQHTVKLFKEGYVDKQANVSIASGDSKALLISLVPALGKVALSSDIDNAELYVDGRLMGRPNQTLELPARPHVIRVEKAGFEPFEAEVTPKPELAQQLKIRLRTLDQAKWDKIPARIKTVTGQQLTLFKPNAQFTMGSSRREQGRRSNESLKSVSLTRAFYVSPLLVSNSDFVQYEKFHSSNHVNGNSLFGNDQPVVNVTWEQAAKYCNWLSAKQKLPAFYQEADGKIIGFNADATGYRLLTEAEWAWLARVQGKDGLRKYPWGDQLPPPKNAGNYGDRSAAALLGIVLLDYNDGYPVTSPVGKFAANDKGLYDMGGNAAEWVHDFYSVGTGLSLKTETDSLGPEKGDYHVIRGSSWAHGGITELRLAFRDYSAEKRNDVGFRVARFVEAKKP</sequence>
<gene>
    <name evidence="5" type="ORF">ACFOX3_10535</name>
</gene>
<dbReference type="Proteomes" id="UP001595840">
    <property type="component" value="Unassembled WGS sequence"/>
</dbReference>
<keyword evidence="2" id="KW-0472">Membrane</keyword>
<keyword evidence="6" id="KW-1185">Reference proteome</keyword>
<reference evidence="6" key="1">
    <citation type="journal article" date="2019" name="Int. J. Syst. Evol. Microbiol.">
        <title>The Global Catalogue of Microorganisms (GCM) 10K type strain sequencing project: providing services to taxonomists for standard genome sequencing and annotation.</title>
        <authorList>
            <consortium name="The Broad Institute Genomics Platform"/>
            <consortium name="The Broad Institute Genome Sequencing Center for Infectious Disease"/>
            <person name="Wu L."/>
            <person name="Ma J."/>
        </authorList>
    </citation>
    <scope>NUCLEOTIDE SEQUENCE [LARGE SCALE GENOMIC DNA]</scope>
    <source>
        <strain evidence="6">CECT 8570</strain>
    </source>
</reference>
<dbReference type="Pfam" id="PF03781">
    <property type="entry name" value="FGE-sulfatase"/>
    <property type="match status" value="1"/>
</dbReference>
<name>A0ABV8V4H5_9GAMM</name>
<keyword evidence="2" id="KW-0812">Transmembrane</keyword>
<dbReference type="InterPro" id="IPR005532">
    <property type="entry name" value="SUMF_dom"/>
</dbReference>
<evidence type="ECO:0000256" key="1">
    <source>
        <dbReference type="SAM" id="MobiDB-lite"/>
    </source>
</evidence>
<dbReference type="SUPFAM" id="SSF56436">
    <property type="entry name" value="C-type lectin-like"/>
    <property type="match status" value="1"/>
</dbReference>
<keyword evidence="2" id="KW-1133">Transmembrane helix</keyword>
<dbReference type="Gene3D" id="3.90.1580.10">
    <property type="entry name" value="paralog of FGE (formylglycine-generating enzyme)"/>
    <property type="match status" value="1"/>
</dbReference>
<dbReference type="Pfam" id="PF08308">
    <property type="entry name" value="PEGA"/>
    <property type="match status" value="3"/>
</dbReference>
<evidence type="ECO:0000259" key="4">
    <source>
        <dbReference type="Pfam" id="PF08308"/>
    </source>
</evidence>
<dbReference type="InterPro" id="IPR051043">
    <property type="entry name" value="Sulfatase_Mod_Factor_Kinase"/>
</dbReference>
<evidence type="ECO:0000259" key="3">
    <source>
        <dbReference type="Pfam" id="PF03781"/>
    </source>
</evidence>
<dbReference type="RefSeq" id="WP_290264286.1">
    <property type="nucleotide sequence ID" value="NZ_JAUFQG010000006.1"/>
</dbReference>
<dbReference type="PANTHER" id="PTHR23150">
    <property type="entry name" value="SULFATASE MODIFYING FACTOR 1, 2"/>
    <property type="match status" value="1"/>
</dbReference>
<proteinExistence type="predicted"/>
<evidence type="ECO:0000313" key="6">
    <source>
        <dbReference type="Proteomes" id="UP001595840"/>
    </source>
</evidence>
<dbReference type="InterPro" id="IPR013229">
    <property type="entry name" value="PEGA"/>
</dbReference>
<dbReference type="InterPro" id="IPR042095">
    <property type="entry name" value="SUMF_sf"/>
</dbReference>
<accession>A0ABV8V4H5</accession>
<evidence type="ECO:0000313" key="5">
    <source>
        <dbReference type="EMBL" id="MFC4362743.1"/>
    </source>
</evidence>
<feature type="region of interest" description="Disordered" evidence="1">
    <location>
        <begin position="1"/>
        <end position="24"/>
    </location>
</feature>
<dbReference type="InterPro" id="IPR016187">
    <property type="entry name" value="CTDL_fold"/>
</dbReference>
<dbReference type="PANTHER" id="PTHR23150:SF19">
    <property type="entry name" value="FORMYLGLYCINE-GENERATING ENZYME"/>
    <property type="match status" value="1"/>
</dbReference>
<feature type="domain" description="PEGA" evidence="4">
    <location>
        <begin position="209"/>
        <end position="269"/>
    </location>
</feature>